<protein>
    <submittedName>
        <fullName evidence="1">Uncharacterized protein</fullName>
    </submittedName>
</protein>
<dbReference type="AlphaFoldDB" id="A0A165PW50"/>
<name>A0A165PW50_9BACL</name>
<dbReference type="EMBL" id="LQRA01000099">
    <property type="protein sequence ID" value="KZE72749.1"/>
    <property type="molecule type" value="Genomic_DNA"/>
</dbReference>
<accession>A0A165PW50</accession>
<comment type="caution">
    <text evidence="1">The sequence shown here is derived from an EMBL/GenBank/DDBJ whole genome shotgun (WGS) entry which is preliminary data.</text>
</comment>
<keyword evidence="2" id="KW-1185">Reference proteome</keyword>
<organism evidence="1 2">
    <name type="scientific">Paenibacillus elgii</name>
    <dbReference type="NCBI Taxonomy" id="189691"/>
    <lineage>
        <taxon>Bacteria</taxon>
        <taxon>Bacillati</taxon>
        <taxon>Bacillota</taxon>
        <taxon>Bacilli</taxon>
        <taxon>Bacillales</taxon>
        <taxon>Paenibacillaceae</taxon>
        <taxon>Paenibacillus</taxon>
    </lineage>
</organism>
<sequence length="104" mass="11483">MKREKTKPTIPTTIAISKTCCIPAVKANATFAESAWSAVCFKQLLMPTDMILTATAADVPHYAVLLSPLLAYSQFSQLSLIDLKKKCYVTIFSLLTISIYNIHN</sequence>
<gene>
    <name evidence="1" type="ORF">AV654_04275</name>
</gene>
<evidence type="ECO:0000313" key="1">
    <source>
        <dbReference type="EMBL" id="KZE72749.1"/>
    </source>
</evidence>
<dbReference type="Proteomes" id="UP000076563">
    <property type="component" value="Unassembled WGS sequence"/>
</dbReference>
<reference evidence="2" key="1">
    <citation type="submission" date="2016-01" db="EMBL/GenBank/DDBJ databases">
        <title>Draft genome of Chromobacterium sp. F49.</title>
        <authorList>
            <person name="Hong K.W."/>
        </authorList>
    </citation>
    <scope>NUCLEOTIDE SEQUENCE [LARGE SCALE GENOMIC DNA]</scope>
    <source>
        <strain evidence="2">M63</strain>
    </source>
</reference>
<proteinExistence type="predicted"/>
<evidence type="ECO:0000313" key="2">
    <source>
        <dbReference type="Proteomes" id="UP000076563"/>
    </source>
</evidence>